<comment type="subcellular location">
    <subcellularLocation>
        <location evidence="1">Membrane</location>
        <topology evidence="1">Multi-pass membrane protein</topology>
    </subcellularLocation>
</comment>
<name>A0A4Y7IN40_PAPSO</name>
<evidence type="ECO:0000256" key="6">
    <source>
        <dbReference type="SAM" id="MobiDB-lite"/>
    </source>
</evidence>
<keyword evidence="5 7" id="KW-0472">Membrane</keyword>
<evidence type="ECO:0000256" key="7">
    <source>
        <dbReference type="SAM" id="Phobius"/>
    </source>
</evidence>
<dbReference type="InterPro" id="IPR000109">
    <property type="entry name" value="POT_fam"/>
</dbReference>
<dbReference type="Proteomes" id="UP000316621">
    <property type="component" value="Chromosome 2"/>
</dbReference>
<dbReference type="Pfam" id="PF00854">
    <property type="entry name" value="PTR2"/>
    <property type="match status" value="1"/>
</dbReference>
<feature type="transmembrane region" description="Helical" evidence="7">
    <location>
        <begin position="535"/>
        <end position="558"/>
    </location>
</feature>
<feature type="transmembrane region" description="Helical" evidence="7">
    <location>
        <begin position="91"/>
        <end position="112"/>
    </location>
</feature>
<evidence type="ECO:0000313" key="8">
    <source>
        <dbReference type="EMBL" id="RZC50303.1"/>
    </source>
</evidence>
<keyword evidence="4 7" id="KW-1133">Transmembrane helix</keyword>
<proteinExistence type="inferred from homology"/>
<evidence type="ECO:0000256" key="4">
    <source>
        <dbReference type="ARBA" id="ARBA00022989"/>
    </source>
</evidence>
<dbReference type="AlphaFoldDB" id="A0A4Y7IN40"/>
<evidence type="ECO:0000256" key="1">
    <source>
        <dbReference type="ARBA" id="ARBA00004141"/>
    </source>
</evidence>
<evidence type="ECO:0000256" key="5">
    <source>
        <dbReference type="ARBA" id="ARBA00023136"/>
    </source>
</evidence>
<dbReference type="SUPFAM" id="SSF103473">
    <property type="entry name" value="MFS general substrate transporter"/>
    <property type="match status" value="1"/>
</dbReference>
<comment type="similarity">
    <text evidence="2">Belongs to the major facilitator superfamily. Proton-dependent oligopeptide transporter (POT/PTR) (TC 2.A.17) family.</text>
</comment>
<dbReference type="CDD" id="cd17416">
    <property type="entry name" value="MFS_NPF1_2"/>
    <property type="match status" value="1"/>
</dbReference>
<feature type="transmembrane region" description="Helical" evidence="7">
    <location>
        <begin position="485"/>
        <end position="508"/>
    </location>
</feature>
<dbReference type="InterPro" id="IPR036259">
    <property type="entry name" value="MFS_trans_sf"/>
</dbReference>
<dbReference type="OrthoDB" id="8904098at2759"/>
<dbReference type="Gene3D" id="1.20.1250.20">
    <property type="entry name" value="MFS general substrate transporter like domains"/>
    <property type="match status" value="1"/>
</dbReference>
<protein>
    <recommendedName>
        <fullName evidence="10">Major facilitator superfamily (MFS) profile domain-containing protein</fullName>
    </recommendedName>
</protein>
<dbReference type="GO" id="GO:0006857">
    <property type="term" value="P:oligopeptide transport"/>
    <property type="evidence" value="ECO:0007669"/>
    <property type="project" value="InterPro"/>
</dbReference>
<organism evidence="8 9">
    <name type="scientific">Papaver somniferum</name>
    <name type="common">Opium poppy</name>
    <dbReference type="NCBI Taxonomy" id="3469"/>
    <lineage>
        <taxon>Eukaryota</taxon>
        <taxon>Viridiplantae</taxon>
        <taxon>Streptophyta</taxon>
        <taxon>Embryophyta</taxon>
        <taxon>Tracheophyta</taxon>
        <taxon>Spermatophyta</taxon>
        <taxon>Magnoliopsida</taxon>
        <taxon>Ranunculales</taxon>
        <taxon>Papaveraceae</taxon>
        <taxon>Papaveroideae</taxon>
        <taxon>Papaver</taxon>
    </lineage>
</organism>
<feature type="transmembrane region" description="Helical" evidence="7">
    <location>
        <begin position="132"/>
        <end position="158"/>
    </location>
</feature>
<feature type="region of interest" description="Disordered" evidence="6">
    <location>
        <begin position="1"/>
        <end position="22"/>
    </location>
</feature>
<dbReference type="OMA" id="CEDKKIW"/>
<feature type="transmembrane region" description="Helical" evidence="7">
    <location>
        <begin position="330"/>
        <end position="351"/>
    </location>
</feature>
<dbReference type="GO" id="GO:0016020">
    <property type="term" value="C:membrane"/>
    <property type="evidence" value="ECO:0007669"/>
    <property type="project" value="UniProtKB-SubCell"/>
</dbReference>
<keyword evidence="3 7" id="KW-0812">Transmembrane</keyword>
<sequence length="584" mass="64659">MEKVYSSQEGLDEPMTRSSQQHGGLKTMPFIIANEAFEKVATYGSTANMILYLTGAFNMEVVMGAQALFLWTAISYFLPIVGALVSDSYLGKFRVIVLASLFSLTGMVLLWLTTMIPSASPKEGEKATPAQLALLFSSFAFMAIGAGGIRPCSIAFGADQFNKPESPGNEGVLQTFFNWYYASVGVSIMVAVTIIVYIQDHKGWRFGFGIVVLLMLLSTILFVLGNPYYVKVKPTKSLFIGFAKVLVAAWKNKDLVLSPTNSIHACSYVYHHHRGSKLVAPTNNLSFLNKACIIRNPSEENLKLDGSARKPWSLCTVDQVEDLKSLMRVIPIWSTGIMVSVVVGQNSFFVLQAKNMNRHITSSFQFPAGSFVVFTILTYTIWLVVCDKIIVMLVSKVKKQKGSLTDKQRMGIGILLVCASMIVWALVENIRRKRAIEHGMSKIAHSVVDMSAFWLVPQHCLIGVSEAFNFIAQIKFYYTQFPKNMASIAVALFSVGVAVGNLVGTLIVKVVDKASKGSGNQSWLSSNLNQGHYDYYYWVLAVLSFVNFLYFLVCSWAYGSENNEEGIRVLGDDGEEVKEKNMHV</sequence>
<feature type="transmembrane region" description="Helical" evidence="7">
    <location>
        <begin position="210"/>
        <end position="229"/>
    </location>
</feature>
<keyword evidence="9" id="KW-1185">Reference proteome</keyword>
<feature type="transmembrane region" description="Helical" evidence="7">
    <location>
        <begin position="178"/>
        <end position="198"/>
    </location>
</feature>
<gene>
    <name evidence="8" type="ORF">C5167_018728</name>
</gene>
<evidence type="ECO:0008006" key="10">
    <source>
        <dbReference type="Google" id="ProtNLM"/>
    </source>
</evidence>
<dbReference type="Gramene" id="RZC50303">
    <property type="protein sequence ID" value="RZC50303"/>
    <property type="gene ID" value="C5167_018728"/>
</dbReference>
<dbReference type="GO" id="GO:0022857">
    <property type="term" value="F:transmembrane transporter activity"/>
    <property type="evidence" value="ECO:0007669"/>
    <property type="project" value="InterPro"/>
</dbReference>
<reference evidence="8 9" key="1">
    <citation type="journal article" date="2018" name="Science">
        <title>The opium poppy genome and morphinan production.</title>
        <authorList>
            <person name="Guo L."/>
            <person name="Winzer T."/>
            <person name="Yang X."/>
            <person name="Li Y."/>
            <person name="Ning Z."/>
            <person name="He Z."/>
            <person name="Teodor R."/>
            <person name="Lu Y."/>
            <person name="Bowser T.A."/>
            <person name="Graham I.A."/>
            <person name="Ye K."/>
        </authorList>
    </citation>
    <scope>NUCLEOTIDE SEQUENCE [LARGE SCALE GENOMIC DNA]</scope>
    <source>
        <strain evidence="9">cv. HN1</strain>
        <tissue evidence="8">Leaves</tissue>
    </source>
</reference>
<evidence type="ECO:0000313" key="9">
    <source>
        <dbReference type="Proteomes" id="UP000316621"/>
    </source>
</evidence>
<evidence type="ECO:0000256" key="2">
    <source>
        <dbReference type="ARBA" id="ARBA00005982"/>
    </source>
</evidence>
<dbReference type="InterPro" id="IPR018456">
    <property type="entry name" value="PTR2_symporter_CS"/>
</dbReference>
<feature type="transmembrane region" description="Helical" evidence="7">
    <location>
        <begin position="67"/>
        <end position="85"/>
    </location>
</feature>
<feature type="transmembrane region" description="Helical" evidence="7">
    <location>
        <begin position="410"/>
        <end position="427"/>
    </location>
</feature>
<dbReference type="EMBL" id="CM010716">
    <property type="protein sequence ID" value="RZC50303.1"/>
    <property type="molecule type" value="Genomic_DNA"/>
</dbReference>
<accession>A0A4Y7IN40</accession>
<dbReference type="PROSITE" id="PS01022">
    <property type="entry name" value="PTR2_1"/>
    <property type="match status" value="1"/>
</dbReference>
<evidence type="ECO:0000256" key="3">
    <source>
        <dbReference type="ARBA" id="ARBA00022692"/>
    </source>
</evidence>
<dbReference type="PANTHER" id="PTHR11654">
    <property type="entry name" value="OLIGOPEPTIDE TRANSPORTER-RELATED"/>
    <property type="match status" value="1"/>
</dbReference>
<feature type="transmembrane region" description="Helical" evidence="7">
    <location>
        <begin position="371"/>
        <end position="390"/>
    </location>
</feature>